<evidence type="ECO:0000313" key="6">
    <source>
        <dbReference type="EMBL" id="RUT66199.1"/>
    </source>
</evidence>
<dbReference type="GO" id="GO:0000976">
    <property type="term" value="F:transcription cis-regulatory region binding"/>
    <property type="evidence" value="ECO:0007669"/>
    <property type="project" value="TreeGrafter"/>
</dbReference>
<evidence type="ECO:0000256" key="3">
    <source>
        <dbReference type="ARBA" id="ARBA00023125"/>
    </source>
</evidence>
<dbReference type="Pfam" id="PF03466">
    <property type="entry name" value="LysR_substrate"/>
    <property type="match status" value="1"/>
</dbReference>
<organism evidence="6 7">
    <name type="scientific">Morganella morganii</name>
    <name type="common">Proteus morganii</name>
    <dbReference type="NCBI Taxonomy" id="582"/>
    <lineage>
        <taxon>Bacteria</taxon>
        <taxon>Pseudomonadati</taxon>
        <taxon>Pseudomonadota</taxon>
        <taxon>Gammaproteobacteria</taxon>
        <taxon>Enterobacterales</taxon>
        <taxon>Morganellaceae</taxon>
        <taxon>Morganella</taxon>
    </lineage>
</organism>
<comment type="similarity">
    <text evidence="1">Belongs to the LysR transcriptional regulatory family.</text>
</comment>
<evidence type="ECO:0000256" key="1">
    <source>
        <dbReference type="ARBA" id="ARBA00009437"/>
    </source>
</evidence>
<sequence>MDMRFTIDMLKIFSEITEHGSFSETARKLGKSQSAVSTAIANLEIDTGLILFDRSKRYPVLTEEGKYLISYARDILDAAKNMEKAVIRLTETESEKRLTLVLSDMYHISPGYQAMHKFADKFPFVELELLDSEGQDIISLVQSGRAQIGLIATQDKYPADIIATRLPDYVEMGVFAGRNHPLAKKNKVSMSVLLKERQICLNTFKENADKPQGKVWLASDYMMILEMVEEGFGWAELPYSLLEYYQSERIVKLDIPEKKYFISADIIRSRQFPPGKAGNWFTEQLLSK</sequence>
<keyword evidence="3" id="KW-0238">DNA-binding</keyword>
<keyword evidence="2" id="KW-0805">Transcription regulation</keyword>
<reference evidence="6 7" key="1">
    <citation type="submission" date="2017-08" db="EMBL/GenBank/DDBJ databases">
        <title>Draft genome sequence of pheromone producing symbiont Morganella morganii, of the female New Zealand grass grub Costelytra giveni.</title>
        <authorList>
            <person name="Laugraud A."/>
            <person name="Young S.D."/>
            <person name="Hurst M.H."/>
        </authorList>
    </citation>
    <scope>NUCLEOTIDE SEQUENCE [LARGE SCALE GENOMIC DNA]</scope>
    <source>
        <strain evidence="6 7">MMsCG</strain>
    </source>
</reference>
<dbReference type="Gene3D" id="3.40.190.290">
    <property type="match status" value="1"/>
</dbReference>
<comment type="caution">
    <text evidence="6">The sequence shown here is derived from an EMBL/GenBank/DDBJ whole genome shotgun (WGS) entry which is preliminary data.</text>
</comment>
<dbReference type="PANTHER" id="PTHR30126">
    <property type="entry name" value="HTH-TYPE TRANSCRIPTIONAL REGULATOR"/>
    <property type="match status" value="1"/>
</dbReference>
<dbReference type="InterPro" id="IPR036390">
    <property type="entry name" value="WH_DNA-bd_sf"/>
</dbReference>
<proteinExistence type="inferred from homology"/>
<dbReference type="SUPFAM" id="SSF46785">
    <property type="entry name" value="Winged helix' DNA-binding domain"/>
    <property type="match status" value="1"/>
</dbReference>
<dbReference type="SUPFAM" id="SSF53850">
    <property type="entry name" value="Periplasmic binding protein-like II"/>
    <property type="match status" value="1"/>
</dbReference>
<dbReference type="PANTHER" id="PTHR30126:SF91">
    <property type="entry name" value="LYSR FAMILY TRANSCRIPTIONAL REGULATOR"/>
    <property type="match status" value="1"/>
</dbReference>
<dbReference type="InterPro" id="IPR000847">
    <property type="entry name" value="LysR_HTH_N"/>
</dbReference>
<evidence type="ECO:0000256" key="2">
    <source>
        <dbReference type="ARBA" id="ARBA00023015"/>
    </source>
</evidence>
<accession>A0A433ZVS2</accession>
<dbReference type="InterPro" id="IPR036388">
    <property type="entry name" value="WH-like_DNA-bd_sf"/>
</dbReference>
<dbReference type="GO" id="GO:0003700">
    <property type="term" value="F:DNA-binding transcription factor activity"/>
    <property type="evidence" value="ECO:0007669"/>
    <property type="project" value="InterPro"/>
</dbReference>
<evidence type="ECO:0000256" key="4">
    <source>
        <dbReference type="ARBA" id="ARBA00023163"/>
    </source>
</evidence>
<gene>
    <name evidence="6" type="ORF">CKG00_07205</name>
</gene>
<dbReference type="Gene3D" id="1.10.10.10">
    <property type="entry name" value="Winged helix-like DNA-binding domain superfamily/Winged helix DNA-binding domain"/>
    <property type="match status" value="1"/>
</dbReference>
<dbReference type="OrthoDB" id="196624at2"/>
<evidence type="ECO:0000259" key="5">
    <source>
        <dbReference type="PROSITE" id="PS50931"/>
    </source>
</evidence>
<feature type="domain" description="HTH lysR-type" evidence="5">
    <location>
        <begin position="5"/>
        <end position="62"/>
    </location>
</feature>
<dbReference type="PRINTS" id="PR00039">
    <property type="entry name" value="HTHLYSR"/>
</dbReference>
<dbReference type="CDD" id="cd05466">
    <property type="entry name" value="PBP2_LTTR_substrate"/>
    <property type="match status" value="1"/>
</dbReference>
<protein>
    <recommendedName>
        <fullName evidence="5">HTH lysR-type domain-containing protein</fullName>
    </recommendedName>
</protein>
<dbReference type="FunFam" id="1.10.10.10:FF:000001">
    <property type="entry name" value="LysR family transcriptional regulator"/>
    <property type="match status" value="1"/>
</dbReference>
<evidence type="ECO:0000313" key="7">
    <source>
        <dbReference type="Proteomes" id="UP000286908"/>
    </source>
</evidence>
<dbReference type="PROSITE" id="PS50931">
    <property type="entry name" value="HTH_LYSR"/>
    <property type="match status" value="1"/>
</dbReference>
<dbReference type="EMBL" id="NRQY01000001">
    <property type="protein sequence ID" value="RUT66199.1"/>
    <property type="molecule type" value="Genomic_DNA"/>
</dbReference>
<dbReference type="AlphaFoldDB" id="A0A433ZVS2"/>
<keyword evidence="4" id="KW-0804">Transcription</keyword>
<name>A0A433ZVS2_MORMO</name>
<dbReference type="InterPro" id="IPR005119">
    <property type="entry name" value="LysR_subst-bd"/>
</dbReference>
<dbReference type="Proteomes" id="UP000286908">
    <property type="component" value="Unassembled WGS sequence"/>
</dbReference>
<dbReference type="Pfam" id="PF00126">
    <property type="entry name" value="HTH_1"/>
    <property type="match status" value="1"/>
</dbReference>